<keyword evidence="3" id="KW-1185">Reference proteome</keyword>
<organism evidence="2 3">
    <name type="scientific">Methylocystis echinoides</name>
    <dbReference type="NCBI Taxonomy" id="29468"/>
    <lineage>
        <taxon>Bacteria</taxon>
        <taxon>Pseudomonadati</taxon>
        <taxon>Pseudomonadota</taxon>
        <taxon>Alphaproteobacteria</taxon>
        <taxon>Hyphomicrobiales</taxon>
        <taxon>Methylocystaceae</taxon>
        <taxon>Methylocystis</taxon>
    </lineage>
</organism>
<evidence type="ECO:0000313" key="2">
    <source>
        <dbReference type="EMBL" id="GLI91222.1"/>
    </source>
</evidence>
<dbReference type="EMBL" id="BSEC01000001">
    <property type="protein sequence ID" value="GLI91222.1"/>
    <property type="molecule type" value="Genomic_DNA"/>
</dbReference>
<proteinExistence type="predicted"/>
<comment type="caution">
    <text evidence="2">The sequence shown here is derived from an EMBL/GenBank/DDBJ whole genome shotgun (WGS) entry which is preliminary data.</text>
</comment>
<dbReference type="RefSeq" id="WP_281799778.1">
    <property type="nucleotide sequence ID" value="NZ_BSEC01000001.1"/>
</dbReference>
<gene>
    <name evidence="2" type="ORF">LMG27198_02140</name>
</gene>
<accession>A0A9W6LQA0</accession>
<dbReference type="AlphaFoldDB" id="A0A9W6LQA0"/>
<sequence length="81" mass="8528">MTLLRVCLFLALSTALAAPAGAVGLRQVIRDCGADGKAYCDGVGYGAPMQTCLARNKSRLAPACRAIIDRLEKGEEVEIFG</sequence>
<keyword evidence="1" id="KW-0732">Signal</keyword>
<evidence type="ECO:0000313" key="3">
    <source>
        <dbReference type="Proteomes" id="UP001144323"/>
    </source>
</evidence>
<feature type="chain" id="PRO_5040892446" evidence="1">
    <location>
        <begin position="18"/>
        <end position="81"/>
    </location>
</feature>
<name>A0A9W6LQA0_9HYPH</name>
<protein>
    <submittedName>
        <fullName evidence="2">Uncharacterized protein</fullName>
    </submittedName>
</protein>
<dbReference type="Proteomes" id="UP001144323">
    <property type="component" value="Unassembled WGS sequence"/>
</dbReference>
<feature type="signal peptide" evidence="1">
    <location>
        <begin position="1"/>
        <end position="17"/>
    </location>
</feature>
<evidence type="ECO:0000256" key="1">
    <source>
        <dbReference type="SAM" id="SignalP"/>
    </source>
</evidence>
<reference evidence="2" key="1">
    <citation type="journal article" date="2023" name="Int. J. Syst. Evol. Microbiol.">
        <title>Methylocystis iwaonis sp. nov., a type II methane-oxidizing bacterium from surface soil of a rice paddy field in Japan, and emended description of the genus Methylocystis (ex Whittenbury et al. 1970) Bowman et al. 1993.</title>
        <authorList>
            <person name="Kaise H."/>
            <person name="Sawadogo J.B."/>
            <person name="Alam M.S."/>
            <person name="Ueno C."/>
            <person name="Dianou D."/>
            <person name="Shinjo R."/>
            <person name="Asakawa S."/>
        </authorList>
    </citation>
    <scope>NUCLEOTIDE SEQUENCE</scope>
    <source>
        <strain evidence="2">LMG27198</strain>
    </source>
</reference>